<accession>X1KS14</accession>
<dbReference type="InterPro" id="IPR027417">
    <property type="entry name" value="P-loop_NTPase"/>
</dbReference>
<feature type="non-terminal residue" evidence="1">
    <location>
        <position position="50"/>
    </location>
</feature>
<evidence type="ECO:0000313" key="1">
    <source>
        <dbReference type="EMBL" id="GAH92944.1"/>
    </source>
</evidence>
<name>X1KS14_9ZZZZ</name>
<proteinExistence type="predicted"/>
<dbReference type="EMBL" id="BARU01045398">
    <property type="protein sequence ID" value="GAH92944.1"/>
    <property type="molecule type" value="Genomic_DNA"/>
</dbReference>
<protein>
    <submittedName>
        <fullName evidence="1">Uncharacterized protein</fullName>
    </submittedName>
</protein>
<gene>
    <name evidence="1" type="ORF">S03H2_68903</name>
</gene>
<dbReference type="SUPFAM" id="SSF52540">
    <property type="entry name" value="P-loop containing nucleoside triphosphate hydrolases"/>
    <property type="match status" value="1"/>
</dbReference>
<sequence length="50" mass="5408">MHQNTTHKGLETDFKNASTGIWLLIGLVGAGKTTLAQKLWATDPKGTIRS</sequence>
<reference evidence="1" key="1">
    <citation type="journal article" date="2014" name="Front. Microbiol.">
        <title>High frequency of phylogenetically diverse reductive dehalogenase-homologous genes in deep subseafloor sedimentary metagenomes.</title>
        <authorList>
            <person name="Kawai M."/>
            <person name="Futagami T."/>
            <person name="Toyoda A."/>
            <person name="Takaki Y."/>
            <person name="Nishi S."/>
            <person name="Hori S."/>
            <person name="Arai W."/>
            <person name="Tsubouchi T."/>
            <person name="Morono Y."/>
            <person name="Uchiyama I."/>
            <person name="Ito T."/>
            <person name="Fujiyama A."/>
            <person name="Inagaki F."/>
            <person name="Takami H."/>
        </authorList>
    </citation>
    <scope>NUCLEOTIDE SEQUENCE</scope>
    <source>
        <strain evidence="1">Expedition CK06-06</strain>
    </source>
</reference>
<comment type="caution">
    <text evidence="1">The sequence shown here is derived from an EMBL/GenBank/DDBJ whole genome shotgun (WGS) entry which is preliminary data.</text>
</comment>
<dbReference type="AlphaFoldDB" id="X1KS14"/>
<organism evidence="1">
    <name type="scientific">marine sediment metagenome</name>
    <dbReference type="NCBI Taxonomy" id="412755"/>
    <lineage>
        <taxon>unclassified sequences</taxon>
        <taxon>metagenomes</taxon>
        <taxon>ecological metagenomes</taxon>
    </lineage>
</organism>